<comment type="subcellular location">
    <subcellularLocation>
        <location evidence="2">Plastid</location>
        <location evidence="2">Chloroplast</location>
    </subcellularLocation>
</comment>
<keyword evidence="12" id="KW-1185">Reference proteome</keyword>
<evidence type="ECO:0000256" key="5">
    <source>
        <dbReference type="ARBA" id="ARBA00022531"/>
    </source>
</evidence>
<dbReference type="Pfam" id="PF00504">
    <property type="entry name" value="Chloroa_b-bind"/>
    <property type="match status" value="1"/>
</dbReference>
<evidence type="ECO:0000256" key="6">
    <source>
        <dbReference type="ARBA" id="ARBA00022640"/>
    </source>
</evidence>
<proteinExistence type="inferred from homology"/>
<evidence type="ECO:0000313" key="12">
    <source>
        <dbReference type="Proteomes" id="UP001153069"/>
    </source>
</evidence>
<dbReference type="AlphaFoldDB" id="A0A9N8D757"/>
<evidence type="ECO:0000256" key="1">
    <source>
        <dbReference type="ARBA" id="ARBA00004022"/>
    </source>
</evidence>
<dbReference type="SUPFAM" id="SSF103511">
    <property type="entry name" value="Chlorophyll a-b binding protein"/>
    <property type="match status" value="1"/>
</dbReference>
<feature type="chain" id="PRO_5040139368" evidence="10">
    <location>
        <begin position="16"/>
        <end position="248"/>
    </location>
</feature>
<keyword evidence="7" id="KW-0437">Light-harvesting polypeptide</keyword>
<evidence type="ECO:0000256" key="4">
    <source>
        <dbReference type="ARBA" id="ARBA00022528"/>
    </source>
</evidence>
<evidence type="ECO:0000256" key="8">
    <source>
        <dbReference type="ARBA" id="ARBA00044011"/>
    </source>
</evidence>
<protein>
    <submittedName>
        <fullName evidence="11">Fucoxanthin-chlorophyll a-c binding protein</fullName>
    </submittedName>
</protein>
<feature type="binding site" evidence="9">
    <location>
        <position position="200"/>
    </location>
    <ligand>
        <name>chlorophyll a</name>
        <dbReference type="ChEBI" id="CHEBI:58416"/>
        <label>1</label>
    </ligand>
</feature>
<feature type="binding site" evidence="9">
    <location>
        <position position="71"/>
    </location>
    <ligand>
        <name>chlorophyll a</name>
        <dbReference type="ChEBI" id="CHEBI:58416"/>
        <label>1</label>
    </ligand>
</feature>
<feature type="signal peptide" evidence="10">
    <location>
        <begin position="1"/>
        <end position="15"/>
    </location>
</feature>
<feature type="binding site" evidence="9">
    <location>
        <position position="74"/>
    </location>
    <ligand>
        <name>chlorophyll a</name>
        <dbReference type="ChEBI" id="CHEBI:58416"/>
        <label>1</label>
    </ligand>
</feature>
<comment type="subunit">
    <text evidence="8">The LHC complex of chromophytic algae is composed of fucoxanthin, chlorophyll A and C bound non-covalently by fucoxanthin chlorophyll proteins (FCPs). The ratio of the pigments in LHC; fucoxanthin: chlorophyll C: chlorophyll A; (0.6-1): (0.1-0.3): (1).</text>
</comment>
<evidence type="ECO:0000256" key="7">
    <source>
        <dbReference type="ARBA" id="ARBA00023243"/>
    </source>
</evidence>
<name>A0A9N8D757_9STRA</name>
<comment type="similarity">
    <text evidence="3">Belongs to the fucoxanthin chlorophyll protein family.</text>
</comment>
<keyword evidence="5" id="KW-0602">Photosynthesis</keyword>
<feature type="binding site" evidence="9">
    <location>
        <position position="202"/>
    </location>
    <ligand>
        <name>chlorophyll a</name>
        <dbReference type="ChEBI" id="CHEBI:58416"/>
        <label>1</label>
    </ligand>
</feature>
<evidence type="ECO:0000256" key="9">
    <source>
        <dbReference type="PIRSR" id="PIRSR601344-1"/>
    </source>
</evidence>
<gene>
    <name evidence="11" type="ORF">SEMRO_25_G016900.1</name>
</gene>
<reference evidence="11" key="1">
    <citation type="submission" date="2020-06" db="EMBL/GenBank/DDBJ databases">
        <authorList>
            <consortium name="Plant Systems Biology data submission"/>
        </authorList>
    </citation>
    <scope>NUCLEOTIDE SEQUENCE</scope>
    <source>
        <strain evidence="11">D6</strain>
    </source>
</reference>
<evidence type="ECO:0000256" key="3">
    <source>
        <dbReference type="ARBA" id="ARBA00005933"/>
    </source>
</evidence>
<keyword evidence="6" id="KW-0934">Plastid</keyword>
<dbReference type="GO" id="GO:0009765">
    <property type="term" value="P:photosynthesis, light harvesting"/>
    <property type="evidence" value="ECO:0007669"/>
    <property type="project" value="InterPro"/>
</dbReference>
<dbReference type="GO" id="GO:0009507">
    <property type="term" value="C:chloroplast"/>
    <property type="evidence" value="ECO:0007669"/>
    <property type="project" value="UniProtKB-SubCell"/>
</dbReference>
<dbReference type="EMBL" id="CAICTM010000025">
    <property type="protein sequence ID" value="CAB9497747.1"/>
    <property type="molecule type" value="Genomic_DNA"/>
</dbReference>
<dbReference type="InterPro" id="IPR001344">
    <property type="entry name" value="Chloro_AB-bd_pln"/>
</dbReference>
<dbReference type="Proteomes" id="UP001153069">
    <property type="component" value="Unassembled WGS sequence"/>
</dbReference>
<organism evidence="11 12">
    <name type="scientific">Seminavis robusta</name>
    <dbReference type="NCBI Taxonomy" id="568900"/>
    <lineage>
        <taxon>Eukaryota</taxon>
        <taxon>Sar</taxon>
        <taxon>Stramenopiles</taxon>
        <taxon>Ochrophyta</taxon>
        <taxon>Bacillariophyta</taxon>
        <taxon>Bacillariophyceae</taxon>
        <taxon>Bacillariophycidae</taxon>
        <taxon>Naviculales</taxon>
        <taxon>Naviculaceae</taxon>
        <taxon>Seminavis</taxon>
    </lineage>
</organism>
<dbReference type="GO" id="GO:0016020">
    <property type="term" value="C:membrane"/>
    <property type="evidence" value="ECO:0007669"/>
    <property type="project" value="InterPro"/>
</dbReference>
<keyword evidence="10" id="KW-0732">Signal</keyword>
<dbReference type="OrthoDB" id="35854at2759"/>
<accession>A0A9N8D757</accession>
<evidence type="ECO:0000313" key="11">
    <source>
        <dbReference type="EMBL" id="CAB9497747.1"/>
    </source>
</evidence>
<keyword evidence="4" id="KW-0150">Chloroplast</keyword>
<comment type="function">
    <text evidence="1">The light-harvesting complex (LHC) functions as a light receptor, it captures and delivers excitation energy to photosystems with which it is closely associated. Energy is transferred from the carotenoid and chlorophyll C (or B) to chlorophyll A and the photosynthetic reaction centers where it is used to synthesize ATP and reducing power.</text>
</comment>
<dbReference type="GO" id="GO:0030076">
    <property type="term" value="C:light-harvesting complex"/>
    <property type="evidence" value="ECO:0007669"/>
    <property type="project" value="UniProtKB-KW"/>
</dbReference>
<keyword evidence="9" id="KW-0157">Chromophore</keyword>
<sequence>MKYTVLASLLASATAFAPSNTASTKSSTSLCESKADLEALAAKCNPVVKYFDPLNIGDGDEATIAWYRHSEIKHGRVAMAAFVGYCVQSNFVFPWAQTMAGDAHPSIDLTPEAQWDAIPFLAKAQILAFVGFLEMWDESGAGGLLPHYTAGRKPGQFPEFKSDGKDSFLHPVLNLYDPFGFRKNLSAEKKERGLVAEINNGRLAMLGIFGFISANKVAGSVPIVASLGAAPGYDGQSFAPFEAHYHWF</sequence>
<feature type="binding site" description="axial binding residue" evidence="9">
    <location>
        <position position="76"/>
    </location>
    <ligand>
        <name>chlorophyll b</name>
        <dbReference type="ChEBI" id="CHEBI:61721"/>
        <label>1</label>
    </ligand>
    <ligandPart>
        <name>Mg</name>
        <dbReference type="ChEBI" id="CHEBI:25107"/>
    </ligandPart>
</feature>
<evidence type="ECO:0000256" key="10">
    <source>
        <dbReference type="SAM" id="SignalP"/>
    </source>
</evidence>
<dbReference type="InterPro" id="IPR022796">
    <property type="entry name" value="Chloroa_b-bind"/>
</dbReference>
<keyword evidence="9" id="KW-0148">Chlorophyll</keyword>
<dbReference type="PANTHER" id="PTHR21649">
    <property type="entry name" value="CHLOROPHYLL A/B BINDING PROTEIN"/>
    <property type="match status" value="1"/>
</dbReference>
<dbReference type="Gene3D" id="1.10.3460.10">
    <property type="entry name" value="Chlorophyll a/b binding protein domain"/>
    <property type="match status" value="1"/>
</dbReference>
<comment type="caution">
    <text evidence="11">The sequence shown here is derived from an EMBL/GenBank/DDBJ whole genome shotgun (WGS) entry which is preliminary data.</text>
</comment>
<feature type="binding site" evidence="9">
    <location>
        <position position="197"/>
    </location>
    <ligand>
        <name>chlorophyll a</name>
        <dbReference type="ChEBI" id="CHEBI:58416"/>
        <label>1</label>
    </ligand>
</feature>
<evidence type="ECO:0000256" key="2">
    <source>
        <dbReference type="ARBA" id="ARBA00004229"/>
    </source>
</evidence>
<dbReference type="GO" id="GO:0016168">
    <property type="term" value="F:chlorophyll binding"/>
    <property type="evidence" value="ECO:0007669"/>
    <property type="project" value="UniProtKB-KW"/>
</dbReference>